<dbReference type="SUPFAM" id="SSF52540">
    <property type="entry name" value="P-loop containing nucleoside triphosphate hydrolases"/>
    <property type="match status" value="1"/>
</dbReference>
<dbReference type="KEGG" id="schy:GVO57_10510"/>
<dbReference type="Gene3D" id="3.40.50.300">
    <property type="entry name" value="P-loop containing nucleotide triphosphate hydrolases"/>
    <property type="match status" value="1"/>
</dbReference>
<dbReference type="InterPro" id="IPR027417">
    <property type="entry name" value="P-loop_NTPase"/>
</dbReference>
<dbReference type="RefSeq" id="WP_160593099.1">
    <property type="nucleotide sequence ID" value="NZ_CP047895.1"/>
</dbReference>
<keyword evidence="2" id="KW-1185">Reference proteome</keyword>
<accession>A0A7Z2S9V4</accession>
<evidence type="ECO:0000313" key="1">
    <source>
        <dbReference type="EMBL" id="QHL91169.1"/>
    </source>
</evidence>
<reference evidence="1 2" key="1">
    <citation type="submission" date="2020-01" db="EMBL/GenBank/DDBJ databases">
        <title>Sphingomonas sp. C33 whole genome sequece.</title>
        <authorList>
            <person name="Park C."/>
        </authorList>
    </citation>
    <scope>NUCLEOTIDE SEQUENCE [LARGE SCALE GENOMIC DNA]</scope>
    <source>
        <strain evidence="1 2">C33</strain>
    </source>
</reference>
<organism evidence="1 2">
    <name type="scientific">Sphingomonas changnyeongensis</name>
    <dbReference type="NCBI Taxonomy" id="2698679"/>
    <lineage>
        <taxon>Bacteria</taxon>
        <taxon>Pseudomonadati</taxon>
        <taxon>Pseudomonadota</taxon>
        <taxon>Alphaproteobacteria</taxon>
        <taxon>Sphingomonadales</taxon>
        <taxon>Sphingomonadaceae</taxon>
        <taxon>Sphingomonas</taxon>
    </lineage>
</organism>
<proteinExistence type="predicted"/>
<dbReference type="AlphaFoldDB" id="A0A7Z2S9V4"/>
<evidence type="ECO:0000313" key="2">
    <source>
        <dbReference type="Proteomes" id="UP000464468"/>
    </source>
</evidence>
<protein>
    <submittedName>
        <fullName evidence="1">DNA polymerase III subunit delta</fullName>
    </submittedName>
</protein>
<dbReference type="InterPro" id="IPR050238">
    <property type="entry name" value="DNA_Rep/Repair_Clamp_Loader"/>
</dbReference>
<dbReference type="GO" id="GO:0009360">
    <property type="term" value="C:DNA polymerase III complex"/>
    <property type="evidence" value="ECO:0007669"/>
    <property type="project" value="TreeGrafter"/>
</dbReference>
<dbReference type="PANTHER" id="PTHR11669">
    <property type="entry name" value="REPLICATION FACTOR C / DNA POLYMERASE III GAMMA-TAU SUBUNIT"/>
    <property type="match status" value="1"/>
</dbReference>
<dbReference type="Pfam" id="PF13177">
    <property type="entry name" value="DNA_pol3_delta2"/>
    <property type="match status" value="1"/>
</dbReference>
<dbReference type="GO" id="GO:0006261">
    <property type="term" value="P:DNA-templated DNA replication"/>
    <property type="evidence" value="ECO:0007669"/>
    <property type="project" value="TreeGrafter"/>
</dbReference>
<dbReference type="EMBL" id="CP047895">
    <property type="protein sequence ID" value="QHL91169.1"/>
    <property type="molecule type" value="Genomic_DNA"/>
</dbReference>
<name>A0A7Z2S9V4_9SPHN</name>
<gene>
    <name evidence="1" type="ORF">GVO57_10510</name>
</gene>
<dbReference type="PANTHER" id="PTHR11669:SF8">
    <property type="entry name" value="DNA POLYMERASE III SUBUNIT DELTA"/>
    <property type="match status" value="1"/>
</dbReference>
<dbReference type="Proteomes" id="UP000464468">
    <property type="component" value="Chromosome"/>
</dbReference>
<sequence>MTPLLGHQAQIAAFVEAMRGGRLHHAWLLAGPKGVGKGGFARAAAARLLAEAAGPPPAGDGLDVPADHPTARLIAADAHPDFRVIERLAREGRGEELARNISIDQIRALVPMLGMAPALSTRRAIIIDAVDDLERAGANALLKSLEEPPAGTIFLLVSHSPGRLLPTIRSRCRILRFQALGDDVMTAALAGALPDAAPDELAALVRAGGGAPGQALRFAGLDLAGLDAALDRIADTGDPRNAERLALAKALSAKAVQPRYQAFLERAPAFLVERARTARGAQLDAILTEWERARDLAASALPLSLDPQATVFQLCGHVAALARTRAHAKG</sequence>